<keyword evidence="5 8" id="KW-0658">Purine biosynthesis</keyword>
<dbReference type="Gene3D" id="3.40.50.1380">
    <property type="entry name" value="Methylglyoxal synthase-like domain"/>
    <property type="match status" value="1"/>
</dbReference>
<evidence type="ECO:0000256" key="5">
    <source>
        <dbReference type="ARBA" id="ARBA00022755"/>
    </source>
</evidence>
<dbReference type="PROSITE" id="PS51855">
    <property type="entry name" value="MGS"/>
    <property type="match status" value="1"/>
</dbReference>
<dbReference type="EC" id="2.1.2.3" evidence="8"/>
<dbReference type="Proteomes" id="UP001549037">
    <property type="component" value="Unassembled WGS sequence"/>
</dbReference>
<comment type="caution">
    <text evidence="10">The sequence shown here is derived from an EMBL/GenBank/DDBJ whole genome shotgun (WGS) entry which is preliminary data.</text>
</comment>
<dbReference type="PIRSF" id="PIRSF000414">
    <property type="entry name" value="AICARFT_IMPCHas"/>
    <property type="match status" value="1"/>
</dbReference>
<gene>
    <name evidence="8" type="primary">purH</name>
    <name evidence="10" type="ORF">ABID28_000965</name>
</gene>
<evidence type="ECO:0000256" key="4">
    <source>
        <dbReference type="ARBA" id="ARBA00022679"/>
    </source>
</evidence>
<dbReference type="NCBIfam" id="NF002049">
    <property type="entry name" value="PRK00881.1"/>
    <property type="match status" value="1"/>
</dbReference>
<protein>
    <recommendedName>
        <fullName evidence="8">Bifunctional purine biosynthesis protein PurH</fullName>
    </recommendedName>
    <domain>
        <recommendedName>
            <fullName evidence="8">Phosphoribosylaminoimidazolecarboxamide formyltransferase</fullName>
            <ecNumber evidence="8">2.1.2.3</ecNumber>
        </recommendedName>
        <alternativeName>
            <fullName evidence="8">AICAR transformylase</fullName>
        </alternativeName>
    </domain>
    <domain>
        <recommendedName>
            <fullName evidence="8">IMP cyclohydrolase</fullName>
            <ecNumber evidence="8">3.5.4.10</ecNumber>
        </recommendedName>
        <alternativeName>
            <fullName evidence="8">ATIC</fullName>
        </alternativeName>
        <alternativeName>
            <fullName evidence="8">IMP synthase</fullName>
        </alternativeName>
        <alternativeName>
            <fullName evidence="8">Inosinicase</fullName>
        </alternativeName>
    </domain>
</protein>
<comment type="pathway">
    <text evidence="1 8">Purine metabolism; IMP biosynthesis via de novo pathway; IMP from 5-formamido-1-(5-phospho-D-ribosyl)imidazole-4-carboxamide: step 1/1.</text>
</comment>
<reference evidence="10 11" key="1">
    <citation type="submission" date="2024-06" db="EMBL/GenBank/DDBJ databases">
        <title>Genomic Encyclopedia of Type Strains, Phase IV (KMG-IV): sequencing the most valuable type-strain genomes for metagenomic binning, comparative biology and taxonomic classification.</title>
        <authorList>
            <person name="Goeker M."/>
        </authorList>
    </citation>
    <scope>NUCLEOTIDE SEQUENCE [LARGE SCALE GENOMIC DNA]</scope>
    <source>
        <strain evidence="10 11">DSM 28302</strain>
    </source>
</reference>
<dbReference type="InterPro" id="IPR024051">
    <property type="entry name" value="AICAR_Tfase_dup_dom_sf"/>
</dbReference>
<dbReference type="GO" id="GO:0003937">
    <property type="term" value="F:IMP cyclohydrolase activity"/>
    <property type="evidence" value="ECO:0007669"/>
    <property type="project" value="UniProtKB-EC"/>
</dbReference>
<dbReference type="InterPro" id="IPR002695">
    <property type="entry name" value="PurH-like"/>
</dbReference>
<keyword evidence="11" id="KW-1185">Reference proteome</keyword>
<keyword evidence="4 8" id="KW-0808">Transferase</keyword>
<dbReference type="HAMAP" id="MF_00139">
    <property type="entry name" value="PurH"/>
    <property type="match status" value="1"/>
</dbReference>
<dbReference type="InterPro" id="IPR016193">
    <property type="entry name" value="Cytidine_deaminase-like"/>
</dbReference>
<name>A0ABV2JEY6_9STRE</name>
<dbReference type="Pfam" id="PF01808">
    <property type="entry name" value="AICARFT_IMPCHas"/>
    <property type="match status" value="1"/>
</dbReference>
<comment type="domain">
    <text evidence="8">The IMP cyclohydrolase activity resides in the N-terminal region.</text>
</comment>
<evidence type="ECO:0000313" key="10">
    <source>
        <dbReference type="EMBL" id="MET3634322.1"/>
    </source>
</evidence>
<dbReference type="SMART" id="SM00851">
    <property type="entry name" value="MGS"/>
    <property type="match status" value="1"/>
</dbReference>
<dbReference type="InterPro" id="IPR011607">
    <property type="entry name" value="MGS-like_dom"/>
</dbReference>
<dbReference type="Gene3D" id="3.40.140.20">
    <property type="match status" value="2"/>
</dbReference>
<dbReference type="PANTHER" id="PTHR11692:SF0">
    <property type="entry name" value="BIFUNCTIONAL PURINE BIOSYNTHESIS PROTEIN ATIC"/>
    <property type="match status" value="1"/>
</dbReference>
<feature type="domain" description="MGS-like" evidence="9">
    <location>
        <begin position="1"/>
        <end position="145"/>
    </location>
</feature>
<evidence type="ECO:0000313" key="11">
    <source>
        <dbReference type="Proteomes" id="UP001549037"/>
    </source>
</evidence>
<organism evidence="10 11">
    <name type="scientific">Streptococcus porcorum</name>
    <dbReference type="NCBI Taxonomy" id="701526"/>
    <lineage>
        <taxon>Bacteria</taxon>
        <taxon>Bacillati</taxon>
        <taxon>Bacillota</taxon>
        <taxon>Bacilli</taxon>
        <taxon>Lactobacillales</taxon>
        <taxon>Streptococcaceae</taxon>
        <taxon>Streptococcus</taxon>
    </lineage>
</organism>
<evidence type="ECO:0000256" key="2">
    <source>
        <dbReference type="ARBA" id="ARBA00004954"/>
    </source>
</evidence>
<evidence type="ECO:0000256" key="1">
    <source>
        <dbReference type="ARBA" id="ARBA00004844"/>
    </source>
</evidence>
<evidence type="ECO:0000259" key="9">
    <source>
        <dbReference type="PROSITE" id="PS51855"/>
    </source>
</evidence>
<comment type="pathway">
    <text evidence="2 8">Purine metabolism; IMP biosynthesis via de novo pathway; 5-formamido-1-(5-phospho-D-ribosyl)imidazole-4-carboxamide from 5-amino-1-(5-phospho-D-ribosyl)imidazole-4-carboxamide (10-formyl THF route): step 1/1.</text>
</comment>
<evidence type="ECO:0000256" key="6">
    <source>
        <dbReference type="ARBA" id="ARBA00022801"/>
    </source>
</evidence>
<dbReference type="GO" id="GO:0004643">
    <property type="term" value="F:phosphoribosylaminoimidazolecarboxamide formyltransferase activity"/>
    <property type="evidence" value="ECO:0007669"/>
    <property type="project" value="UniProtKB-EC"/>
</dbReference>
<evidence type="ECO:0000256" key="7">
    <source>
        <dbReference type="ARBA" id="ARBA00023268"/>
    </source>
</evidence>
<comment type="catalytic activity">
    <reaction evidence="8">
        <text>(6R)-10-formyltetrahydrofolate + 5-amino-1-(5-phospho-beta-D-ribosyl)imidazole-4-carboxamide = 5-formamido-1-(5-phospho-D-ribosyl)imidazole-4-carboxamide + (6S)-5,6,7,8-tetrahydrofolate</text>
        <dbReference type="Rhea" id="RHEA:22192"/>
        <dbReference type="ChEBI" id="CHEBI:57453"/>
        <dbReference type="ChEBI" id="CHEBI:58467"/>
        <dbReference type="ChEBI" id="CHEBI:58475"/>
        <dbReference type="ChEBI" id="CHEBI:195366"/>
        <dbReference type="EC" id="2.1.2.3"/>
    </reaction>
</comment>
<dbReference type="CDD" id="cd01421">
    <property type="entry name" value="IMPCH"/>
    <property type="match status" value="1"/>
</dbReference>
<dbReference type="EMBL" id="JBEPLN010000013">
    <property type="protein sequence ID" value="MET3634322.1"/>
    <property type="molecule type" value="Genomic_DNA"/>
</dbReference>
<keyword evidence="6 8" id="KW-0378">Hydrolase</keyword>
<dbReference type="SMART" id="SM00798">
    <property type="entry name" value="AICARFT_IMPCHas"/>
    <property type="match status" value="1"/>
</dbReference>
<dbReference type="RefSeq" id="WP_354368585.1">
    <property type="nucleotide sequence ID" value="NZ_JBEPLN010000013.1"/>
</dbReference>
<comment type="catalytic activity">
    <reaction evidence="8">
        <text>IMP + H2O = 5-formamido-1-(5-phospho-D-ribosyl)imidazole-4-carboxamide</text>
        <dbReference type="Rhea" id="RHEA:18445"/>
        <dbReference type="ChEBI" id="CHEBI:15377"/>
        <dbReference type="ChEBI" id="CHEBI:58053"/>
        <dbReference type="ChEBI" id="CHEBI:58467"/>
        <dbReference type="EC" id="3.5.4.10"/>
    </reaction>
</comment>
<dbReference type="NCBIfam" id="TIGR00355">
    <property type="entry name" value="purH"/>
    <property type="match status" value="1"/>
</dbReference>
<dbReference type="InterPro" id="IPR036914">
    <property type="entry name" value="MGS-like_dom_sf"/>
</dbReference>
<sequence>MTKRALISVSDKAGIVDFAQELTKLGWEIISTGGTKVALDNAGVDTIAIDDVTGFPEMMDGRVKTLHPKIHGGLLARRDTESHLQATQDHEIGLIDLVVVNLYPFKETILKPDVTYADAVENIDIGGPSMLRSAAKNHASVTVVVDPADYAVVLDELSVDGETTYETRQRLAAKVFRHTAAYDALIADYFTAQVGETKPEKLTITYDLKQPMRYGENPQQDADFYQSAIPTDYSIASAKQRNGKELSFNNIRDADAAIRIIRDFKDRPTVVALKHMNPCGIGQADDIETAWDYAYEADPVSIFGGIVVLNREVDAATAEKMHPIFLEIIIAPSYTEEALAILTNKKKNLRLLELAFDAQDESEIEKEYTGVVGGLLVQNQDVIAEDPSDWQVVTDRQPTEQEQAALEFAWKACKYVKSNGIIVTNDKMTLGVGPGQTNRVASVRIAIEQAKERLEGAVLASDAFFPFADNIEEIAAAGIKAIIQPGGSVRDQDSIDAANKHGLTMIFTGVRHFRH</sequence>
<evidence type="ECO:0000256" key="3">
    <source>
        <dbReference type="ARBA" id="ARBA00007667"/>
    </source>
</evidence>
<evidence type="ECO:0000256" key="8">
    <source>
        <dbReference type="HAMAP-Rule" id="MF_00139"/>
    </source>
</evidence>
<keyword evidence="7 8" id="KW-0511">Multifunctional enzyme</keyword>
<comment type="similarity">
    <text evidence="3 8">Belongs to the PurH family.</text>
</comment>
<dbReference type="SUPFAM" id="SSF52335">
    <property type="entry name" value="Methylglyoxal synthase-like"/>
    <property type="match status" value="1"/>
</dbReference>
<proteinExistence type="inferred from homology"/>
<dbReference type="PANTHER" id="PTHR11692">
    <property type="entry name" value="BIFUNCTIONAL PURINE BIOSYNTHESIS PROTEIN PURH"/>
    <property type="match status" value="1"/>
</dbReference>
<dbReference type="SUPFAM" id="SSF53927">
    <property type="entry name" value="Cytidine deaminase-like"/>
    <property type="match status" value="1"/>
</dbReference>
<dbReference type="EC" id="3.5.4.10" evidence="8"/>
<dbReference type="Pfam" id="PF02142">
    <property type="entry name" value="MGS"/>
    <property type="match status" value="1"/>
</dbReference>
<accession>A0ABV2JEY6</accession>